<dbReference type="Proteomes" id="UP000317093">
    <property type="component" value="Chromosome"/>
</dbReference>
<accession>A0A518B3L5</accession>
<dbReference type="EMBL" id="CP036279">
    <property type="protein sequence ID" value="QDU61580.1"/>
    <property type="molecule type" value="Genomic_DNA"/>
</dbReference>
<proteinExistence type="predicted"/>
<protein>
    <submittedName>
        <fullName evidence="1">Murein peptide amidase A</fullName>
    </submittedName>
</protein>
<dbReference type="CDD" id="cd06233">
    <property type="entry name" value="M14-like"/>
    <property type="match status" value="1"/>
</dbReference>
<evidence type="ECO:0000313" key="1">
    <source>
        <dbReference type="EMBL" id="QDU61580.1"/>
    </source>
</evidence>
<dbReference type="RefSeq" id="WP_145258153.1">
    <property type="nucleotide sequence ID" value="NZ_CP036279.1"/>
</dbReference>
<reference evidence="1 2" key="1">
    <citation type="submission" date="2019-02" db="EMBL/GenBank/DDBJ databases">
        <title>Deep-cultivation of Planctomycetes and their phenomic and genomic characterization uncovers novel biology.</title>
        <authorList>
            <person name="Wiegand S."/>
            <person name="Jogler M."/>
            <person name="Boedeker C."/>
            <person name="Pinto D."/>
            <person name="Vollmers J."/>
            <person name="Rivas-Marin E."/>
            <person name="Kohn T."/>
            <person name="Peeters S.H."/>
            <person name="Heuer A."/>
            <person name="Rast P."/>
            <person name="Oberbeckmann S."/>
            <person name="Bunk B."/>
            <person name="Jeske O."/>
            <person name="Meyerdierks A."/>
            <person name="Storesund J.E."/>
            <person name="Kallscheuer N."/>
            <person name="Luecker S."/>
            <person name="Lage O.M."/>
            <person name="Pohl T."/>
            <person name="Merkel B.J."/>
            <person name="Hornburger P."/>
            <person name="Mueller R.-W."/>
            <person name="Bruemmer F."/>
            <person name="Labrenz M."/>
            <person name="Spormann A.M."/>
            <person name="Op den Camp H."/>
            <person name="Overmann J."/>
            <person name="Amann R."/>
            <person name="Jetten M.S.M."/>
            <person name="Mascher T."/>
            <person name="Medema M.H."/>
            <person name="Devos D.P."/>
            <person name="Kaster A.-K."/>
            <person name="Ovreas L."/>
            <person name="Rohde M."/>
            <person name="Galperin M.Y."/>
            <person name="Jogler C."/>
        </authorList>
    </citation>
    <scope>NUCLEOTIDE SEQUENCE [LARGE SCALE GENOMIC DNA]</scope>
    <source>
        <strain evidence="1 2">Pan216</strain>
    </source>
</reference>
<dbReference type="SUPFAM" id="SSF53187">
    <property type="entry name" value="Zn-dependent exopeptidases"/>
    <property type="match status" value="1"/>
</dbReference>
<evidence type="ECO:0000313" key="2">
    <source>
        <dbReference type="Proteomes" id="UP000317093"/>
    </source>
</evidence>
<keyword evidence="2" id="KW-1185">Reference proteome</keyword>
<gene>
    <name evidence="1" type="ORF">Pan216_24410</name>
</gene>
<dbReference type="Gene3D" id="3.40.630.10">
    <property type="entry name" value="Zn peptidases"/>
    <property type="match status" value="1"/>
</dbReference>
<organism evidence="1 2">
    <name type="scientific">Kolteria novifilia</name>
    <dbReference type="NCBI Taxonomy" id="2527975"/>
    <lineage>
        <taxon>Bacteria</taxon>
        <taxon>Pseudomonadati</taxon>
        <taxon>Planctomycetota</taxon>
        <taxon>Planctomycetia</taxon>
        <taxon>Kolteriales</taxon>
        <taxon>Kolteriaceae</taxon>
        <taxon>Kolteria</taxon>
    </lineage>
</organism>
<dbReference type="OrthoDB" id="4014363at2"/>
<dbReference type="Pfam" id="PF10994">
    <property type="entry name" value="DUF2817"/>
    <property type="match status" value="1"/>
</dbReference>
<dbReference type="KEGG" id="knv:Pan216_24410"/>
<dbReference type="AlphaFoldDB" id="A0A518B3L5"/>
<sequence length="379" mass="42182">MATIDLPEHATALVPADYATARKRFVEQCSRVGVTCQSYPIAANSPAGEELFIDVCRIGSPSASRVVFLSSGVHGAEAPFGSAVQLAFLDSLREEWTPPVDVAVVLLHCLNPYGFAWNRRANEDNIDLNRNFLPEEEEYEGCPDLVPGMRRVLSPQRPPRRRNLLSPGCIAYVLFHGKKNAMRSLAAGQYEFDDWLFYGGRAPAESNRIVAANIEQWLGQPEEVVHLDYHTGLGKSASYSLLLDDALGSDENTWWETHFGEKNVAASDSPSTAYRPRGSFGSWCQARFPDTDYHFATAEFGTYRPRQVLNALIAELRAYNQGHDATNAQYAWTKDLIRETFVPGDKQWRKTVINQGQMLIDEAFEALGNSLETRLTSGG</sequence>
<name>A0A518B3L5_9BACT</name>
<dbReference type="InterPro" id="IPR021259">
    <property type="entry name" value="DUF2817"/>
</dbReference>